<dbReference type="EMBL" id="CP051754">
    <property type="protein sequence ID" value="QPJ84577.1"/>
    <property type="molecule type" value="Genomic_DNA"/>
</dbReference>
<evidence type="ECO:0000313" key="2">
    <source>
        <dbReference type="Proteomes" id="UP000594603"/>
    </source>
</evidence>
<protein>
    <submittedName>
        <fullName evidence="1">Chromate transporter</fullName>
    </submittedName>
</protein>
<sequence>MKKLFHLFWVYLKISSTTHGGGYAMIGITERELVENEKLISDEEFMEIISMCQAFPGPIAITSTAFVGYKLYGLTGAIAALLGILLPSAIVIFIISSLLVEYHTNPYVEAAISGIDAVVPMLILLAIVKFGTKFKKNAHNIILAIIAIIALEFFNLNPAILIVIYAVYGLIVFKFLYKEK</sequence>
<organism evidence="1 2">
    <name type="scientific">Candidatus Sarcina troglodytae</name>
    <dbReference type="NCBI Taxonomy" id="2726954"/>
    <lineage>
        <taxon>Bacteria</taxon>
        <taxon>Bacillati</taxon>
        <taxon>Bacillota</taxon>
        <taxon>Clostridia</taxon>
        <taxon>Eubacteriales</taxon>
        <taxon>Clostridiaceae</taxon>
        <taxon>Sarcina</taxon>
    </lineage>
</organism>
<proteinExistence type="predicted"/>
<accession>A0ACD1BAU7</accession>
<dbReference type="Proteomes" id="UP000594603">
    <property type="component" value="Chromosome"/>
</dbReference>
<evidence type="ECO:0000313" key="1">
    <source>
        <dbReference type="EMBL" id="QPJ84577.1"/>
    </source>
</evidence>
<reference evidence="1" key="1">
    <citation type="submission" date="2020-04" db="EMBL/GenBank/DDBJ databases">
        <title>A novel bacterium ('Candidatus Sarcina troglodytae' sp. nov.) linked to a protracted, uniformly lethal epizootic among sanctuary western chimpanzees (Pan troglodytes verus) in Sierra Leone.</title>
        <authorList>
            <person name="Owens L.A."/>
            <person name="Colitti B."/>
            <person name="Hirji I."/>
            <person name="Pizaro A."/>
            <person name="Jaffe J.E."/>
            <person name="Moittie S."/>
            <person name="Bishop-Lilly K.A."/>
            <person name="Estrella L.A."/>
            <person name="Voegtly L.J."/>
            <person name="Kuhn J.H."/>
            <person name="Suen G."/>
            <person name="Deblois C.L."/>
            <person name="Dunn C."/>
            <person name="Juan-Salles C."/>
            <person name="Goldberg T.L."/>
        </authorList>
    </citation>
    <scope>NUCLEOTIDE SEQUENCE</scope>
    <source>
        <strain evidence="1">JB2</strain>
    </source>
</reference>
<gene>
    <name evidence="1" type="ORF">HH195_01055</name>
</gene>
<name>A0ACD1BAU7_9CLOT</name>
<keyword evidence="2" id="KW-1185">Reference proteome</keyword>